<keyword evidence="3 7" id="KW-0067">ATP-binding</keyword>
<keyword evidence="5" id="KW-0472">Membrane</keyword>
<gene>
    <name evidence="7" type="ORF">BN11_480021</name>
</gene>
<dbReference type="STRING" id="1193182.BN11_480021"/>
<evidence type="ECO:0000259" key="6">
    <source>
        <dbReference type="PROSITE" id="PS50893"/>
    </source>
</evidence>
<feature type="transmembrane region" description="Helical" evidence="5">
    <location>
        <begin position="378"/>
        <end position="397"/>
    </location>
</feature>
<keyword evidence="5" id="KW-1133">Transmembrane helix</keyword>
<feature type="transmembrane region" description="Helical" evidence="5">
    <location>
        <begin position="534"/>
        <end position="555"/>
    </location>
</feature>
<dbReference type="Gene3D" id="3.40.50.300">
    <property type="entry name" value="P-loop containing nucleotide triphosphate hydrolases"/>
    <property type="match status" value="1"/>
</dbReference>
<keyword evidence="7" id="KW-0449">Lipoprotein</keyword>
<dbReference type="InterPro" id="IPR003439">
    <property type="entry name" value="ABC_transporter-like_ATP-bd"/>
</dbReference>
<dbReference type="InterPro" id="IPR015854">
    <property type="entry name" value="ABC_transpr_LolD-like"/>
</dbReference>
<dbReference type="CDD" id="cd03255">
    <property type="entry name" value="ABC_MJ0796_LolCDE_FtsE"/>
    <property type="match status" value="1"/>
</dbReference>
<keyword evidence="1" id="KW-0813">Transport</keyword>
<evidence type="ECO:0000256" key="2">
    <source>
        <dbReference type="ARBA" id="ARBA00022741"/>
    </source>
</evidence>
<evidence type="ECO:0000256" key="1">
    <source>
        <dbReference type="ARBA" id="ARBA00022448"/>
    </source>
</evidence>
<reference evidence="7 8" key="1">
    <citation type="journal article" date="2013" name="ISME J.">
        <title>A metabolic model for members of the genus Tetrasphaera involved in enhanced biological phosphorus removal.</title>
        <authorList>
            <person name="Kristiansen R."/>
            <person name="Nguyen H.T.T."/>
            <person name="Saunders A.M."/>
            <person name="Nielsen J.L."/>
            <person name="Wimmer R."/>
            <person name="Le V.Q."/>
            <person name="McIlroy S.J."/>
            <person name="Petrovski S."/>
            <person name="Seviour R.J."/>
            <person name="Calteau A."/>
            <person name="Nielsen K.L."/>
            <person name="Nielsen P.H."/>
        </authorList>
    </citation>
    <scope>NUCLEOTIDE SEQUENCE [LARGE SCALE GENOMIC DNA]</scope>
    <source>
        <strain evidence="7 8">Ben110</strain>
    </source>
</reference>
<dbReference type="GO" id="GO:0005524">
    <property type="term" value="F:ATP binding"/>
    <property type="evidence" value="ECO:0007669"/>
    <property type="project" value="UniProtKB-KW"/>
</dbReference>
<protein>
    <submittedName>
        <fullName evidence="7">Lipoprotein-releasing system ATP-binding protein LolD (Modular protein)</fullName>
        <ecNumber evidence="7">3.6.3.-</ecNumber>
    </submittedName>
</protein>
<dbReference type="PROSITE" id="PS00211">
    <property type="entry name" value="ABC_TRANSPORTER_1"/>
    <property type="match status" value="1"/>
</dbReference>
<dbReference type="GO" id="GO:0022857">
    <property type="term" value="F:transmembrane transporter activity"/>
    <property type="evidence" value="ECO:0007669"/>
    <property type="project" value="TreeGrafter"/>
</dbReference>
<accession>W6K187</accession>
<feature type="transmembrane region" description="Helical" evidence="5">
    <location>
        <begin position="457"/>
        <end position="474"/>
    </location>
</feature>
<feature type="compositionally biased region" description="Basic residues" evidence="4">
    <location>
        <begin position="214"/>
        <end position="238"/>
    </location>
</feature>
<evidence type="ECO:0000256" key="3">
    <source>
        <dbReference type="ARBA" id="ARBA00022840"/>
    </source>
</evidence>
<organism evidence="7 8">
    <name type="scientific">Nostocoides australiense Ben110</name>
    <dbReference type="NCBI Taxonomy" id="1193182"/>
    <lineage>
        <taxon>Bacteria</taxon>
        <taxon>Bacillati</taxon>
        <taxon>Actinomycetota</taxon>
        <taxon>Actinomycetes</taxon>
        <taxon>Micrococcales</taxon>
        <taxon>Intrasporangiaceae</taxon>
        <taxon>Nostocoides</taxon>
    </lineage>
</organism>
<dbReference type="InterPro" id="IPR017911">
    <property type="entry name" value="MacB-like_ATP-bd"/>
</dbReference>
<keyword evidence="7" id="KW-0378">Hydrolase</keyword>
<proteinExistence type="predicted"/>
<dbReference type="InterPro" id="IPR003593">
    <property type="entry name" value="AAA+_ATPase"/>
</dbReference>
<sequence length="691" mass="71862">MTRLAMPHSPVPSAHLDAADLLARDLVHSYGRTADTPPALAGVSVRIAAGESVAVMGPSGSGKTTLLHVLAGIVRPTSGAVHWRGHDLSRLSDRSRAALRRKDFGFVFQSGQLLPELPAEENAALPLMLAGMPRPDAVRRVRAILDGLGLQGLRERRPGELSGGQAQRVAVARALATTPGVVFADEPTGALDQQTGAAVMGQLVSRDPRARRLPDRRHPRPRRGRLLRAHPRHARRAPGLRTPPRNDPMTTLTPTVRLWWHLGRRADDGARLITLLPVLAFAVASACLLIAVSGLVAFDGRRVGGLVDGPGESDPAALYTILAAVAVGLMAVPILTLGGVAARLMVSRRNHRLAQLRLAGATTGQAPLMTVLETTSQALAGAGLGTAAYLASLPLLARIPFLGSHLQVHELWVGPAVLLTSIAALATLAALSGLVSMATVAITPLGVTNRVTPARLSLLRVGATGLLMAAWVAVSGGMGQVGIGVLAAALVAAVASINLIGPWALMVFGRMVARLSRRPATMLAARRIVDDPRSAWRTTSTMALGILLATLATVTDGIETEPGDKLPYLAEDMGTGALVTLGIVSVIAATSAGVVQAARVLDQAPQYRALAYAGTDLATLHRARTLEVGLPLLITMGLTLGFSLLLFASLASFVGTGMVVRYAVAVGLSVALLFAGLTASRGLLRSAAALD</sequence>
<feature type="transmembrane region" description="Helical" evidence="5">
    <location>
        <begin position="575"/>
        <end position="598"/>
    </location>
</feature>
<dbReference type="EC" id="3.6.3.-" evidence="7"/>
<feature type="transmembrane region" description="Helical" evidence="5">
    <location>
        <begin position="318"/>
        <end position="342"/>
    </location>
</feature>
<dbReference type="InterPro" id="IPR017871">
    <property type="entry name" value="ABC_transporter-like_CS"/>
</dbReference>
<dbReference type="Pfam" id="PF00005">
    <property type="entry name" value="ABC_tran"/>
    <property type="match status" value="1"/>
</dbReference>
<evidence type="ECO:0000313" key="7">
    <source>
        <dbReference type="EMBL" id="CCH74785.1"/>
    </source>
</evidence>
<dbReference type="RefSeq" id="WP_053084008.1">
    <property type="nucleotide sequence ID" value="NZ_HG764815.1"/>
</dbReference>
<dbReference type="GO" id="GO:0005886">
    <property type="term" value="C:plasma membrane"/>
    <property type="evidence" value="ECO:0007669"/>
    <property type="project" value="TreeGrafter"/>
</dbReference>
<feature type="domain" description="ABC transporter" evidence="6">
    <location>
        <begin position="21"/>
        <end position="257"/>
    </location>
</feature>
<keyword evidence="5" id="KW-0812">Transmembrane</keyword>
<dbReference type="InterPro" id="IPR027417">
    <property type="entry name" value="P-loop_NTPase"/>
</dbReference>
<evidence type="ECO:0000256" key="5">
    <source>
        <dbReference type="SAM" id="Phobius"/>
    </source>
</evidence>
<keyword evidence="2" id="KW-0547">Nucleotide-binding</keyword>
<name>W6K187_9MICO</name>
<feature type="transmembrane region" description="Helical" evidence="5">
    <location>
        <begin position="486"/>
        <end position="513"/>
    </location>
</feature>
<dbReference type="PANTHER" id="PTHR24220">
    <property type="entry name" value="IMPORT ATP-BINDING PROTEIN"/>
    <property type="match status" value="1"/>
</dbReference>
<keyword evidence="8" id="KW-1185">Reference proteome</keyword>
<dbReference type="GO" id="GO:0016887">
    <property type="term" value="F:ATP hydrolysis activity"/>
    <property type="evidence" value="ECO:0007669"/>
    <property type="project" value="InterPro"/>
</dbReference>
<dbReference type="PROSITE" id="PS50893">
    <property type="entry name" value="ABC_TRANSPORTER_2"/>
    <property type="match status" value="1"/>
</dbReference>
<feature type="transmembrane region" description="Helical" evidence="5">
    <location>
        <begin position="272"/>
        <end position="298"/>
    </location>
</feature>
<dbReference type="PANTHER" id="PTHR24220:SF685">
    <property type="entry name" value="ABC TRANSPORTER RELATED"/>
    <property type="match status" value="1"/>
</dbReference>
<dbReference type="EMBL" id="CAJA01000423">
    <property type="protein sequence ID" value="CCH74785.1"/>
    <property type="molecule type" value="Genomic_DNA"/>
</dbReference>
<dbReference type="SUPFAM" id="SSF52540">
    <property type="entry name" value="P-loop containing nucleoside triphosphate hydrolases"/>
    <property type="match status" value="1"/>
</dbReference>
<comment type="caution">
    <text evidence="7">The sequence shown here is derived from an EMBL/GenBank/DDBJ whole genome shotgun (WGS) entry which is preliminary data.</text>
</comment>
<dbReference type="SMART" id="SM00382">
    <property type="entry name" value="AAA"/>
    <property type="match status" value="1"/>
</dbReference>
<evidence type="ECO:0000256" key="4">
    <source>
        <dbReference type="SAM" id="MobiDB-lite"/>
    </source>
</evidence>
<dbReference type="AlphaFoldDB" id="W6K187"/>
<feature type="transmembrane region" description="Helical" evidence="5">
    <location>
        <begin position="630"/>
        <end position="653"/>
    </location>
</feature>
<feature type="transmembrane region" description="Helical" evidence="5">
    <location>
        <begin position="659"/>
        <end position="677"/>
    </location>
</feature>
<feature type="transmembrane region" description="Helical" evidence="5">
    <location>
        <begin position="417"/>
        <end position="445"/>
    </location>
</feature>
<evidence type="ECO:0000313" key="8">
    <source>
        <dbReference type="Proteomes" id="UP000035763"/>
    </source>
</evidence>
<feature type="region of interest" description="Disordered" evidence="4">
    <location>
        <begin position="208"/>
        <end position="248"/>
    </location>
</feature>
<dbReference type="Proteomes" id="UP000035763">
    <property type="component" value="Unassembled WGS sequence"/>
</dbReference>